<name>A0A443QJT8_9ACAR</name>
<evidence type="ECO:0000313" key="2">
    <source>
        <dbReference type="Proteomes" id="UP000288716"/>
    </source>
</evidence>
<accession>A0A443QJT8</accession>
<protein>
    <submittedName>
        <fullName evidence="1">Uncharacterized protein</fullName>
    </submittedName>
</protein>
<gene>
    <name evidence="1" type="ORF">B4U80_03412</name>
</gene>
<organism evidence="1 2">
    <name type="scientific">Leptotrombidium deliense</name>
    <dbReference type="NCBI Taxonomy" id="299467"/>
    <lineage>
        <taxon>Eukaryota</taxon>
        <taxon>Metazoa</taxon>
        <taxon>Ecdysozoa</taxon>
        <taxon>Arthropoda</taxon>
        <taxon>Chelicerata</taxon>
        <taxon>Arachnida</taxon>
        <taxon>Acari</taxon>
        <taxon>Acariformes</taxon>
        <taxon>Trombidiformes</taxon>
        <taxon>Prostigmata</taxon>
        <taxon>Anystina</taxon>
        <taxon>Parasitengona</taxon>
        <taxon>Trombiculoidea</taxon>
        <taxon>Trombiculidae</taxon>
        <taxon>Leptotrombidium</taxon>
    </lineage>
</organism>
<reference evidence="1 2" key="1">
    <citation type="journal article" date="2018" name="Gigascience">
        <title>Genomes of trombidid mites reveal novel predicted allergens and laterally-transferred genes associated with secondary metabolism.</title>
        <authorList>
            <person name="Dong X."/>
            <person name="Chaisiri K."/>
            <person name="Xia D."/>
            <person name="Armstrong S.D."/>
            <person name="Fang Y."/>
            <person name="Donnelly M.J."/>
            <person name="Kadowaki T."/>
            <person name="McGarry J.W."/>
            <person name="Darby A.C."/>
            <person name="Makepeace B.L."/>
        </authorList>
    </citation>
    <scope>NUCLEOTIDE SEQUENCE [LARGE SCALE GENOMIC DNA]</scope>
    <source>
        <strain evidence="1">UoL-UT</strain>
    </source>
</reference>
<dbReference type="EMBL" id="NCKV01054903">
    <property type="protein sequence ID" value="RWS03287.1"/>
    <property type="molecule type" value="Genomic_DNA"/>
</dbReference>
<proteinExistence type="predicted"/>
<dbReference type="VEuPathDB" id="VectorBase:LDEU014295"/>
<sequence>MVSFVITLSTNCELSKALQETVLPRRRFTKTLLQE</sequence>
<keyword evidence="2" id="KW-1185">Reference proteome</keyword>
<comment type="caution">
    <text evidence="1">The sequence shown here is derived from an EMBL/GenBank/DDBJ whole genome shotgun (WGS) entry which is preliminary data.</text>
</comment>
<evidence type="ECO:0000313" key="1">
    <source>
        <dbReference type="EMBL" id="RWS03287.1"/>
    </source>
</evidence>
<dbReference type="AlphaFoldDB" id="A0A443QJT8"/>
<dbReference type="Proteomes" id="UP000288716">
    <property type="component" value="Unassembled WGS sequence"/>
</dbReference>